<accession>A0AAN9EB70</accession>
<evidence type="ECO:0000256" key="14">
    <source>
        <dbReference type="PROSITE-ProRule" id="PRU00175"/>
    </source>
</evidence>
<dbReference type="GO" id="GO:0061630">
    <property type="term" value="F:ubiquitin protein ligase activity"/>
    <property type="evidence" value="ECO:0007669"/>
    <property type="project" value="UniProtKB-EC"/>
</dbReference>
<evidence type="ECO:0000256" key="3">
    <source>
        <dbReference type="ARBA" id="ARBA00004906"/>
    </source>
</evidence>
<dbReference type="EC" id="2.3.2.27" evidence="4"/>
<dbReference type="Pfam" id="PF13639">
    <property type="entry name" value="zf-RING_2"/>
    <property type="match status" value="1"/>
</dbReference>
<dbReference type="InterPro" id="IPR001841">
    <property type="entry name" value="Znf_RING"/>
</dbReference>
<feature type="region of interest" description="Disordered" evidence="15">
    <location>
        <begin position="230"/>
        <end position="295"/>
    </location>
</feature>
<evidence type="ECO:0000256" key="12">
    <source>
        <dbReference type="ARBA" id="ARBA00023136"/>
    </source>
</evidence>
<dbReference type="GO" id="GO:0016567">
    <property type="term" value="P:protein ubiquitination"/>
    <property type="evidence" value="ECO:0007669"/>
    <property type="project" value="InterPro"/>
</dbReference>
<dbReference type="PROSITE" id="PS50089">
    <property type="entry name" value="ZF_RING_2"/>
    <property type="match status" value="1"/>
</dbReference>
<keyword evidence="6 16" id="KW-0812">Transmembrane</keyword>
<evidence type="ECO:0000256" key="16">
    <source>
        <dbReference type="SAM" id="Phobius"/>
    </source>
</evidence>
<evidence type="ECO:0000259" key="17">
    <source>
        <dbReference type="PROSITE" id="PS50089"/>
    </source>
</evidence>
<evidence type="ECO:0000256" key="13">
    <source>
        <dbReference type="ARBA" id="ARBA00024209"/>
    </source>
</evidence>
<dbReference type="InterPro" id="IPR013083">
    <property type="entry name" value="Znf_RING/FYVE/PHD"/>
</dbReference>
<keyword evidence="5" id="KW-0808">Transferase</keyword>
<evidence type="ECO:0000256" key="9">
    <source>
        <dbReference type="ARBA" id="ARBA00022786"/>
    </source>
</evidence>
<evidence type="ECO:0000256" key="15">
    <source>
        <dbReference type="SAM" id="MobiDB-lite"/>
    </source>
</evidence>
<dbReference type="PANTHER" id="PTHR46913:SF19">
    <property type="entry name" value="RING-TYPE E3 UBIQUITIN TRANSFERASE"/>
    <property type="match status" value="1"/>
</dbReference>
<comment type="catalytic activity">
    <reaction evidence="1">
        <text>S-ubiquitinyl-[E2 ubiquitin-conjugating enzyme]-L-cysteine + [acceptor protein]-L-lysine = [E2 ubiquitin-conjugating enzyme]-L-cysteine + N(6)-ubiquitinyl-[acceptor protein]-L-lysine.</text>
        <dbReference type="EC" id="2.3.2.27"/>
    </reaction>
</comment>
<comment type="subcellular location">
    <subcellularLocation>
        <location evidence="2">Membrane</location>
        <topology evidence="2">Single-pass membrane protein</topology>
    </subcellularLocation>
</comment>
<protein>
    <recommendedName>
        <fullName evidence="4">RING-type E3 ubiquitin transferase</fullName>
        <ecNumber evidence="4">2.3.2.27</ecNumber>
    </recommendedName>
</protein>
<evidence type="ECO:0000313" key="18">
    <source>
        <dbReference type="EMBL" id="KAK7252296.1"/>
    </source>
</evidence>
<evidence type="ECO:0000256" key="1">
    <source>
        <dbReference type="ARBA" id="ARBA00000900"/>
    </source>
</evidence>
<name>A0AAN9EB70_CROPI</name>
<evidence type="ECO:0000256" key="11">
    <source>
        <dbReference type="ARBA" id="ARBA00022989"/>
    </source>
</evidence>
<evidence type="ECO:0000256" key="5">
    <source>
        <dbReference type="ARBA" id="ARBA00022679"/>
    </source>
</evidence>
<evidence type="ECO:0000313" key="19">
    <source>
        <dbReference type="Proteomes" id="UP001372338"/>
    </source>
</evidence>
<comment type="similarity">
    <text evidence="13">Belongs to the RING-type zinc finger family. ATL subfamily.</text>
</comment>
<feature type="domain" description="RING-type" evidence="17">
    <location>
        <begin position="164"/>
        <end position="206"/>
    </location>
</feature>
<feature type="compositionally biased region" description="Polar residues" evidence="15">
    <location>
        <begin position="283"/>
        <end position="295"/>
    </location>
</feature>
<sequence>MGLHHRKLVSDSDCQILCYDGQSCSSKKNCADCLRDCNNYFNYTPPPIPNPPIYTQVNNNKHNKTSTYLIISIAIVATAFFVLCCYAIYAKFFSPWNRSRRRILSQQQEVNHDDDDEFLDEEHGPMVDHPIWYIRTTGLNESIITAITVCKYKKDEGLIEGTDCSVCLSEFEEDESLRLLPKCNHAFHLPCIDTWLRSHTNCPMCRAPIVTNPARILPSMDIEPNVVVDSSSSIGNSNMESLENSGESGMENSDDDNVLSNNNGAEEEEEGQVEVEDGRRVVSDNNMQPRRSVSLDSSSAAKINLALANVTSMELSNGNSKRVGDGNENLANGIKGSSSSSARTRYLKSAPSSMKRSRSYNGKHILLSRYSRSQKKPNNATLVRSF</sequence>
<organism evidence="18 19">
    <name type="scientific">Crotalaria pallida</name>
    <name type="common">Smooth rattlebox</name>
    <name type="synonym">Crotalaria striata</name>
    <dbReference type="NCBI Taxonomy" id="3830"/>
    <lineage>
        <taxon>Eukaryota</taxon>
        <taxon>Viridiplantae</taxon>
        <taxon>Streptophyta</taxon>
        <taxon>Embryophyta</taxon>
        <taxon>Tracheophyta</taxon>
        <taxon>Spermatophyta</taxon>
        <taxon>Magnoliopsida</taxon>
        <taxon>eudicotyledons</taxon>
        <taxon>Gunneridae</taxon>
        <taxon>Pentapetalae</taxon>
        <taxon>rosids</taxon>
        <taxon>fabids</taxon>
        <taxon>Fabales</taxon>
        <taxon>Fabaceae</taxon>
        <taxon>Papilionoideae</taxon>
        <taxon>50 kb inversion clade</taxon>
        <taxon>genistoids sensu lato</taxon>
        <taxon>core genistoids</taxon>
        <taxon>Crotalarieae</taxon>
        <taxon>Crotalaria</taxon>
    </lineage>
</organism>
<keyword evidence="19" id="KW-1185">Reference proteome</keyword>
<keyword evidence="12 16" id="KW-0472">Membrane</keyword>
<reference evidence="18 19" key="1">
    <citation type="submission" date="2024-01" db="EMBL/GenBank/DDBJ databases">
        <title>The genomes of 5 underutilized Papilionoideae crops provide insights into root nodulation and disease resistanc.</title>
        <authorList>
            <person name="Yuan L."/>
        </authorList>
    </citation>
    <scope>NUCLEOTIDE SEQUENCE [LARGE SCALE GENOMIC DNA]</scope>
    <source>
        <strain evidence="18">ZHUSHIDOU_FW_LH</strain>
        <tissue evidence="18">Leaf</tissue>
    </source>
</reference>
<evidence type="ECO:0000256" key="8">
    <source>
        <dbReference type="ARBA" id="ARBA00022771"/>
    </source>
</evidence>
<keyword evidence="11 16" id="KW-1133">Transmembrane helix</keyword>
<keyword evidence="10" id="KW-0862">Zinc</keyword>
<feature type="compositionally biased region" description="Low complexity" evidence="15">
    <location>
        <begin position="230"/>
        <end position="241"/>
    </location>
</feature>
<evidence type="ECO:0000256" key="10">
    <source>
        <dbReference type="ARBA" id="ARBA00022833"/>
    </source>
</evidence>
<dbReference type="PANTHER" id="PTHR46913">
    <property type="entry name" value="RING-H2 FINGER PROTEIN ATL16"/>
    <property type="match status" value="1"/>
</dbReference>
<dbReference type="GO" id="GO:0016020">
    <property type="term" value="C:membrane"/>
    <property type="evidence" value="ECO:0007669"/>
    <property type="project" value="UniProtKB-SubCell"/>
</dbReference>
<comment type="caution">
    <text evidence="18">The sequence shown here is derived from an EMBL/GenBank/DDBJ whole genome shotgun (WGS) entry which is preliminary data.</text>
</comment>
<feature type="compositionally biased region" description="Acidic residues" evidence="15">
    <location>
        <begin position="265"/>
        <end position="275"/>
    </location>
</feature>
<evidence type="ECO:0000256" key="2">
    <source>
        <dbReference type="ARBA" id="ARBA00004167"/>
    </source>
</evidence>
<comment type="pathway">
    <text evidence="3">Protein modification; protein ubiquitination.</text>
</comment>
<feature type="transmembrane region" description="Helical" evidence="16">
    <location>
        <begin position="68"/>
        <end position="92"/>
    </location>
</feature>
<dbReference type="EMBL" id="JAYWIO010000007">
    <property type="protein sequence ID" value="KAK7252296.1"/>
    <property type="molecule type" value="Genomic_DNA"/>
</dbReference>
<keyword evidence="9" id="KW-0833">Ubl conjugation pathway</keyword>
<evidence type="ECO:0000256" key="6">
    <source>
        <dbReference type="ARBA" id="ARBA00022692"/>
    </source>
</evidence>
<dbReference type="CDD" id="cd16461">
    <property type="entry name" value="RING-H2_EL5-like"/>
    <property type="match status" value="1"/>
</dbReference>
<feature type="compositionally biased region" description="Polar residues" evidence="15">
    <location>
        <begin position="242"/>
        <end position="251"/>
    </location>
</feature>
<feature type="region of interest" description="Disordered" evidence="15">
    <location>
        <begin position="318"/>
        <end position="361"/>
    </location>
</feature>
<dbReference type="Gene3D" id="3.30.40.10">
    <property type="entry name" value="Zinc/RING finger domain, C3HC4 (zinc finger)"/>
    <property type="match status" value="1"/>
</dbReference>
<proteinExistence type="inferred from homology"/>
<evidence type="ECO:0000256" key="7">
    <source>
        <dbReference type="ARBA" id="ARBA00022723"/>
    </source>
</evidence>
<keyword evidence="8 14" id="KW-0863">Zinc-finger</keyword>
<dbReference type="FunFam" id="3.30.40.10:FF:000233">
    <property type="entry name" value="RING-H2 finger protein ATL54"/>
    <property type="match status" value="1"/>
</dbReference>
<dbReference type="SMART" id="SM00184">
    <property type="entry name" value="RING"/>
    <property type="match status" value="1"/>
</dbReference>
<gene>
    <name evidence="18" type="ORF">RIF29_36141</name>
</gene>
<keyword evidence="7" id="KW-0479">Metal-binding</keyword>
<evidence type="ECO:0000256" key="4">
    <source>
        <dbReference type="ARBA" id="ARBA00012483"/>
    </source>
</evidence>
<dbReference type="InterPro" id="IPR044600">
    <property type="entry name" value="ATL1/ATL16-like"/>
</dbReference>
<dbReference type="Proteomes" id="UP001372338">
    <property type="component" value="Unassembled WGS sequence"/>
</dbReference>
<dbReference type="GO" id="GO:0008270">
    <property type="term" value="F:zinc ion binding"/>
    <property type="evidence" value="ECO:0007669"/>
    <property type="project" value="UniProtKB-KW"/>
</dbReference>
<dbReference type="AlphaFoldDB" id="A0AAN9EB70"/>
<dbReference type="SUPFAM" id="SSF57850">
    <property type="entry name" value="RING/U-box"/>
    <property type="match status" value="1"/>
</dbReference>